<protein>
    <submittedName>
        <fullName evidence="3">Uncharacterized protein</fullName>
    </submittedName>
</protein>
<dbReference type="Proteomes" id="UP000004773">
    <property type="component" value="Unassembled WGS sequence"/>
</dbReference>
<feature type="transmembrane region" description="Helical" evidence="2">
    <location>
        <begin position="140"/>
        <end position="160"/>
    </location>
</feature>
<accession>A0AA87ALH2</accession>
<evidence type="ECO:0000313" key="4">
    <source>
        <dbReference type="Proteomes" id="UP000004773"/>
    </source>
</evidence>
<reference evidence="3 4" key="1">
    <citation type="submission" date="2011-03" db="EMBL/GenBank/DDBJ databases">
        <title>The Genome Sequence of Gemella haemolysans M341.</title>
        <authorList>
            <consortium name="The Broad Institute Genome Sequencing Platform"/>
            <consortium name="The Broad Institute Genome Sequencing Center for Infectious Disease"/>
            <person name="Earl A."/>
            <person name="Ward D."/>
            <person name="Feldgarden M."/>
            <person name="Gevers D."/>
            <person name="Sibley C.D."/>
            <person name="Field T.R."/>
            <person name="Grinwis M."/>
            <person name="Eshaghurshan C.S."/>
            <person name="Surette M.G."/>
            <person name="Young S.K."/>
            <person name="Zeng Q."/>
            <person name="Gargeya S."/>
            <person name="Fitzgerald M."/>
            <person name="Haas B."/>
            <person name="Abouelleil A."/>
            <person name="Alvarado L."/>
            <person name="Arachchi H.M."/>
            <person name="Berlin A."/>
            <person name="Brown A."/>
            <person name="Chapman S.B."/>
            <person name="Chen Z."/>
            <person name="Dunbar C."/>
            <person name="Freedman E."/>
            <person name="Gearin G."/>
            <person name="Gellesch M."/>
            <person name="Goldberg J."/>
            <person name="Griggs A."/>
            <person name="Gujja S."/>
            <person name="Heilman E.R."/>
            <person name="Heiman D."/>
            <person name="Howarth C."/>
            <person name="Larson L."/>
            <person name="Lui A."/>
            <person name="MacDonald P.J.P."/>
            <person name="Mehta T."/>
            <person name="Montmayeur A."/>
            <person name="Murphy C."/>
            <person name="Neiman D."/>
            <person name="Pearson M."/>
            <person name="Priest M."/>
            <person name="Roberts A."/>
            <person name="Saif S."/>
            <person name="Shea T."/>
            <person name="Shenoy N."/>
            <person name="Sisk P."/>
            <person name="Stolte C."/>
            <person name="Sykes S."/>
            <person name="White J."/>
            <person name="Yandava C."/>
            <person name="Wortman J."/>
            <person name="Nusbaum C."/>
            <person name="Birren B."/>
        </authorList>
    </citation>
    <scope>NUCLEOTIDE SEQUENCE [LARGE SCALE GENOMIC DNA]</scope>
    <source>
        <strain evidence="3 4">M341</strain>
    </source>
</reference>
<comment type="caution">
    <text evidence="3">The sequence shown here is derived from an EMBL/GenBank/DDBJ whole genome shotgun (WGS) entry which is preliminary data.</text>
</comment>
<keyword evidence="2" id="KW-1133">Transmembrane helix</keyword>
<organism evidence="3 4">
    <name type="scientific">Gemella haemolysans M341</name>
    <dbReference type="NCBI Taxonomy" id="562981"/>
    <lineage>
        <taxon>Bacteria</taxon>
        <taxon>Bacillati</taxon>
        <taxon>Bacillota</taxon>
        <taxon>Bacilli</taxon>
        <taxon>Bacillales</taxon>
        <taxon>Gemellaceae</taxon>
        <taxon>Gemella</taxon>
    </lineage>
</organism>
<gene>
    <name evidence="3" type="ORF">HMPREF0428_00250</name>
</gene>
<sequence length="371" mass="42588">MSNNNQRYNNNESNNGYQDQNTNYYDNYQNQEFLNYNENNYDQSQIYNDNYQNQEMYNGQYSQDVNYNGNLQNQNTEYNDQYNEGLNSYDINYQDQNMNYNTYNDNNQLQTNNQEYYEQNDNNFNPVYEEYAEPKKRTGIILLVSFLIIGLIAISGYFAYNKYIVNKKAVVDLNQYEIEFKPYGTDGDGTAAADIKKIPTVENADGSVTQFLQEPTITYSKSNNLKNGEKVEVTISLSKSSADAKKLELKGEFKRSYTVKGLSEKSKDNSSKDSKSSSSSIVLREDSSVNTKELTDTQVGDWARAIYIKEFSRNSSTSDFSYDVWLGSDHLAYVNLKKDGSIVGKYRVNARGELEHSENSGWVVVSSTFTS</sequence>
<proteinExistence type="predicted"/>
<dbReference type="RefSeq" id="WP_003146096.1">
    <property type="nucleotide sequence ID" value="NZ_GL883582.1"/>
</dbReference>
<dbReference type="AlphaFoldDB" id="A0AA87ALH2"/>
<keyword evidence="2" id="KW-0472">Membrane</keyword>
<name>A0AA87ALH2_9BACL</name>
<evidence type="ECO:0000313" key="3">
    <source>
        <dbReference type="EMBL" id="EGF87375.1"/>
    </source>
</evidence>
<evidence type="ECO:0000256" key="1">
    <source>
        <dbReference type="SAM" id="MobiDB-lite"/>
    </source>
</evidence>
<keyword evidence="2" id="KW-0812">Transmembrane</keyword>
<dbReference type="EMBL" id="ACRO01000003">
    <property type="protein sequence ID" value="EGF87375.1"/>
    <property type="molecule type" value="Genomic_DNA"/>
</dbReference>
<evidence type="ECO:0000256" key="2">
    <source>
        <dbReference type="SAM" id="Phobius"/>
    </source>
</evidence>
<feature type="region of interest" description="Disordered" evidence="1">
    <location>
        <begin position="1"/>
        <end position="23"/>
    </location>
</feature>